<comment type="caution">
    <text evidence="2">The sequence shown here is derived from an EMBL/GenBank/DDBJ whole genome shotgun (WGS) entry which is preliminary data.</text>
</comment>
<dbReference type="AlphaFoldDB" id="A0A8X6TB28"/>
<proteinExistence type="predicted"/>
<keyword evidence="3" id="KW-1185">Reference proteome</keyword>
<protein>
    <submittedName>
        <fullName evidence="2">Uncharacterized protein</fullName>
    </submittedName>
</protein>
<organism evidence="2 3">
    <name type="scientific">Nephila pilipes</name>
    <name type="common">Giant wood spider</name>
    <name type="synonym">Nephila maculata</name>
    <dbReference type="NCBI Taxonomy" id="299642"/>
    <lineage>
        <taxon>Eukaryota</taxon>
        <taxon>Metazoa</taxon>
        <taxon>Ecdysozoa</taxon>
        <taxon>Arthropoda</taxon>
        <taxon>Chelicerata</taxon>
        <taxon>Arachnida</taxon>
        <taxon>Araneae</taxon>
        <taxon>Araneomorphae</taxon>
        <taxon>Entelegynae</taxon>
        <taxon>Araneoidea</taxon>
        <taxon>Nephilidae</taxon>
        <taxon>Nephila</taxon>
    </lineage>
</organism>
<name>A0A8X6TB28_NEPPI</name>
<dbReference type="Proteomes" id="UP000887013">
    <property type="component" value="Unassembled WGS sequence"/>
</dbReference>
<accession>A0A8X6TB28</accession>
<evidence type="ECO:0000313" key="3">
    <source>
        <dbReference type="Proteomes" id="UP000887013"/>
    </source>
</evidence>
<dbReference type="EMBL" id="BMAW01053480">
    <property type="protein sequence ID" value="GFS91209.1"/>
    <property type="molecule type" value="Genomic_DNA"/>
</dbReference>
<reference evidence="2" key="1">
    <citation type="submission" date="2020-08" db="EMBL/GenBank/DDBJ databases">
        <title>Multicomponent nature underlies the extraordinary mechanical properties of spider dragline silk.</title>
        <authorList>
            <person name="Kono N."/>
            <person name="Nakamura H."/>
            <person name="Mori M."/>
            <person name="Yoshida Y."/>
            <person name="Ohtoshi R."/>
            <person name="Malay A.D."/>
            <person name="Moran D.A.P."/>
            <person name="Tomita M."/>
            <person name="Numata K."/>
            <person name="Arakawa K."/>
        </authorList>
    </citation>
    <scope>NUCLEOTIDE SEQUENCE</scope>
</reference>
<evidence type="ECO:0000256" key="1">
    <source>
        <dbReference type="SAM" id="MobiDB-lite"/>
    </source>
</evidence>
<sequence>MRIRKSSSKLPYNEEYRIHHLKPYLQSGIQVKILPLPILERHHIPLYIIGFQVRAKSVDSEDVQDKTDLRRIAENKPPLSSMGIQSM</sequence>
<feature type="region of interest" description="Disordered" evidence="1">
    <location>
        <begin position="68"/>
        <end position="87"/>
    </location>
</feature>
<evidence type="ECO:0000313" key="2">
    <source>
        <dbReference type="EMBL" id="GFS91209.1"/>
    </source>
</evidence>
<gene>
    <name evidence="2" type="ORF">NPIL_124691</name>
</gene>